<proteinExistence type="predicted"/>
<evidence type="ECO:0008006" key="3">
    <source>
        <dbReference type="Google" id="ProtNLM"/>
    </source>
</evidence>
<dbReference type="RefSeq" id="WP_344149120.1">
    <property type="nucleotide sequence ID" value="NZ_BAAAQR010000002.1"/>
</dbReference>
<name>A0ABN2ZG76_9ACTN</name>
<dbReference type="Proteomes" id="UP001501771">
    <property type="component" value="Unassembled WGS sequence"/>
</dbReference>
<reference evidence="1 2" key="1">
    <citation type="journal article" date="2019" name="Int. J. Syst. Evol. Microbiol.">
        <title>The Global Catalogue of Microorganisms (GCM) 10K type strain sequencing project: providing services to taxonomists for standard genome sequencing and annotation.</title>
        <authorList>
            <consortium name="The Broad Institute Genomics Platform"/>
            <consortium name="The Broad Institute Genome Sequencing Center for Infectious Disease"/>
            <person name="Wu L."/>
            <person name="Ma J."/>
        </authorList>
    </citation>
    <scope>NUCLEOTIDE SEQUENCE [LARGE SCALE GENOMIC DNA]</scope>
    <source>
        <strain evidence="1 2">JCM 16022</strain>
    </source>
</reference>
<keyword evidence="2" id="KW-1185">Reference proteome</keyword>
<dbReference type="EMBL" id="BAAAQR010000002">
    <property type="protein sequence ID" value="GAA2141655.1"/>
    <property type="molecule type" value="Genomic_DNA"/>
</dbReference>
<comment type="caution">
    <text evidence="1">The sequence shown here is derived from an EMBL/GenBank/DDBJ whole genome shotgun (WGS) entry which is preliminary data.</text>
</comment>
<evidence type="ECO:0000313" key="2">
    <source>
        <dbReference type="Proteomes" id="UP001501771"/>
    </source>
</evidence>
<dbReference type="InterPro" id="IPR021247">
    <property type="entry name" value="DUF2785"/>
</dbReference>
<gene>
    <name evidence="1" type="ORF">GCM10009844_12240</name>
</gene>
<sequence>MINWHRVREENFALPQGAAVNALLAELSEMLTSPDPEIRDDLAFTTLATWIDEGVVPDDRLEPLGDLMAQRLASEEVWTRSFAALVLCVIVATRGVCEPSWVGAFETWYPHESDLRGYDQKLGWLHAVAHGADLLGELGLRKEIEPRRMLELAGQRMSAETNLVWRDKEDARLAYAIGKVLTRSDLTREDAEVWLAPVAQMLSAGGVGATPAPATNTLNTLRTLYVLLSRGVRVSPTEVVAARWNEHLLDHLAEVLHPATPWMW</sequence>
<protein>
    <recommendedName>
        <fullName evidence="3">DUF2785 domain-containing protein</fullName>
    </recommendedName>
</protein>
<dbReference type="Pfam" id="PF10978">
    <property type="entry name" value="DUF2785"/>
    <property type="match status" value="1"/>
</dbReference>
<accession>A0ABN2ZG76</accession>
<evidence type="ECO:0000313" key="1">
    <source>
        <dbReference type="EMBL" id="GAA2141655.1"/>
    </source>
</evidence>
<organism evidence="1 2">
    <name type="scientific">Nocardioides koreensis</name>
    <dbReference type="NCBI Taxonomy" id="433651"/>
    <lineage>
        <taxon>Bacteria</taxon>
        <taxon>Bacillati</taxon>
        <taxon>Actinomycetota</taxon>
        <taxon>Actinomycetes</taxon>
        <taxon>Propionibacteriales</taxon>
        <taxon>Nocardioidaceae</taxon>
        <taxon>Nocardioides</taxon>
    </lineage>
</organism>